<feature type="domain" description="Tyr recombinase" evidence="5">
    <location>
        <begin position="111"/>
        <end position="299"/>
    </location>
</feature>
<dbReference type="EMBL" id="NFLJ01000005">
    <property type="protein sequence ID" value="OUQ35947.1"/>
    <property type="molecule type" value="Genomic_DNA"/>
</dbReference>
<evidence type="ECO:0000313" key="6">
    <source>
        <dbReference type="EMBL" id="OUQ35947.1"/>
    </source>
</evidence>
<organism evidence="6 7">
    <name type="scientific">Massilimicrobiota timonensis</name>
    <dbReference type="NCBI Taxonomy" id="1776392"/>
    <lineage>
        <taxon>Bacteria</taxon>
        <taxon>Bacillati</taxon>
        <taxon>Bacillota</taxon>
        <taxon>Erysipelotrichia</taxon>
        <taxon>Erysipelotrichales</taxon>
        <taxon>Erysipelotrichaceae</taxon>
        <taxon>Massilimicrobiota</taxon>
    </lineage>
</organism>
<comment type="similarity">
    <text evidence="1">Belongs to the 'phage' integrase family.</text>
</comment>
<accession>A0A1Y4T193</accession>
<dbReference type="OrthoDB" id="111144at2"/>
<dbReference type="InterPro" id="IPR004107">
    <property type="entry name" value="Integrase_SAM-like_N"/>
</dbReference>
<dbReference type="PANTHER" id="PTHR30349">
    <property type="entry name" value="PHAGE INTEGRASE-RELATED"/>
    <property type="match status" value="1"/>
</dbReference>
<dbReference type="PROSITE" id="PS51898">
    <property type="entry name" value="TYR_RECOMBINASE"/>
    <property type="match status" value="1"/>
</dbReference>
<keyword evidence="4" id="KW-0233">DNA recombination</keyword>
<dbReference type="CDD" id="cd01189">
    <property type="entry name" value="INT_ICEBs1_C_like"/>
    <property type="match status" value="1"/>
</dbReference>
<evidence type="ECO:0000256" key="2">
    <source>
        <dbReference type="ARBA" id="ARBA00022908"/>
    </source>
</evidence>
<dbReference type="InterPro" id="IPR013762">
    <property type="entry name" value="Integrase-like_cat_sf"/>
</dbReference>
<dbReference type="Pfam" id="PF14659">
    <property type="entry name" value="Phage_int_SAM_3"/>
    <property type="match status" value="1"/>
</dbReference>
<gene>
    <name evidence="6" type="ORF">B5E75_02630</name>
</gene>
<keyword evidence="2" id="KW-0229">DNA integration</keyword>
<evidence type="ECO:0000313" key="7">
    <source>
        <dbReference type="Proteomes" id="UP000195305"/>
    </source>
</evidence>
<keyword evidence="3" id="KW-0238">DNA-binding</keyword>
<dbReference type="Gene3D" id="1.10.150.130">
    <property type="match status" value="1"/>
</dbReference>
<keyword evidence="7" id="KW-1185">Reference proteome</keyword>
<proteinExistence type="inferred from homology"/>
<dbReference type="GO" id="GO:0003677">
    <property type="term" value="F:DNA binding"/>
    <property type="evidence" value="ECO:0007669"/>
    <property type="project" value="UniProtKB-KW"/>
</dbReference>
<dbReference type="InterPro" id="IPR002104">
    <property type="entry name" value="Integrase_catalytic"/>
</dbReference>
<dbReference type="InterPro" id="IPR050090">
    <property type="entry name" value="Tyrosine_recombinase_XerCD"/>
</dbReference>
<dbReference type="SUPFAM" id="SSF56349">
    <property type="entry name" value="DNA breaking-rejoining enzymes"/>
    <property type="match status" value="1"/>
</dbReference>
<dbReference type="Gene3D" id="1.10.443.10">
    <property type="entry name" value="Intergrase catalytic core"/>
    <property type="match status" value="1"/>
</dbReference>
<evidence type="ECO:0000259" key="5">
    <source>
        <dbReference type="PROSITE" id="PS51898"/>
    </source>
</evidence>
<comment type="caution">
    <text evidence="6">The sequence shown here is derived from an EMBL/GenBank/DDBJ whole genome shotgun (WGS) entry which is preliminary data.</text>
</comment>
<dbReference type="GO" id="GO:0015074">
    <property type="term" value="P:DNA integration"/>
    <property type="evidence" value="ECO:0007669"/>
    <property type="project" value="UniProtKB-KW"/>
</dbReference>
<evidence type="ECO:0000256" key="4">
    <source>
        <dbReference type="ARBA" id="ARBA00023172"/>
    </source>
</evidence>
<name>A0A1Y4T193_9FIRM</name>
<dbReference type="AlphaFoldDB" id="A0A1Y4T193"/>
<sequence length="304" mass="36021">MIVKRRKVKMTFSELSMIWLTYKSYTIKKTSFIQYKRIIENYLNVYLGEMNVYYFTIQDILECIEKMKIHLSCKTLQDNIVALKGIIKYGNMLGYCQIPIEGIPNIKYSKREVQILKDYELELIEKYIFHNLDEKKTGLIICLYTGMRLGEICALKWEDIDLKNQKIKVNKTIQRINDNGKSYTIIGAPKTKYSYRVIPINPILLQFLNQSKKEKGFILTGNEKYLDPRSYQYYFKKILKELNIQDYKFHVLRHTFATKCVQCQIDVKSLSEILGHSSVTITLNTYVHSSFEMKKTEMVKYKLF</sequence>
<dbReference type="GO" id="GO:0006310">
    <property type="term" value="P:DNA recombination"/>
    <property type="evidence" value="ECO:0007669"/>
    <property type="project" value="UniProtKB-KW"/>
</dbReference>
<dbReference type="InterPro" id="IPR011010">
    <property type="entry name" value="DNA_brk_join_enz"/>
</dbReference>
<protein>
    <recommendedName>
        <fullName evidence="5">Tyr recombinase domain-containing protein</fullName>
    </recommendedName>
</protein>
<dbReference type="Proteomes" id="UP000195305">
    <property type="component" value="Unassembled WGS sequence"/>
</dbReference>
<dbReference type="Pfam" id="PF00589">
    <property type="entry name" value="Phage_integrase"/>
    <property type="match status" value="1"/>
</dbReference>
<dbReference type="PANTHER" id="PTHR30349:SF41">
    <property type="entry name" value="INTEGRASE_RECOMBINASE PROTEIN MJ0367-RELATED"/>
    <property type="match status" value="1"/>
</dbReference>
<evidence type="ECO:0000256" key="1">
    <source>
        <dbReference type="ARBA" id="ARBA00008857"/>
    </source>
</evidence>
<evidence type="ECO:0000256" key="3">
    <source>
        <dbReference type="ARBA" id="ARBA00023125"/>
    </source>
</evidence>
<dbReference type="InterPro" id="IPR010998">
    <property type="entry name" value="Integrase_recombinase_N"/>
</dbReference>
<reference evidence="6 7" key="1">
    <citation type="journal article" date="2018" name="BMC Genomics">
        <title>Whole genome sequencing and function prediction of 133 gut anaerobes isolated from chicken caecum in pure cultures.</title>
        <authorList>
            <person name="Medvecky M."/>
            <person name="Cejkova D."/>
            <person name="Polansky O."/>
            <person name="Karasova D."/>
            <person name="Kubasova T."/>
            <person name="Cizek A."/>
            <person name="Rychlik I."/>
        </authorList>
    </citation>
    <scope>NUCLEOTIDE SEQUENCE [LARGE SCALE GENOMIC DNA]</scope>
    <source>
        <strain evidence="6 7">An13</strain>
    </source>
</reference>